<dbReference type="GO" id="GO:0004459">
    <property type="term" value="F:L-lactate dehydrogenase (NAD+) activity"/>
    <property type="evidence" value="ECO:0007669"/>
    <property type="project" value="TreeGrafter"/>
</dbReference>
<protein>
    <submittedName>
        <fullName evidence="9">Malate dehydrogenase</fullName>
    </submittedName>
</protein>
<dbReference type="InterPro" id="IPR001236">
    <property type="entry name" value="Lactate/malate_DH_N"/>
</dbReference>
<evidence type="ECO:0000256" key="5">
    <source>
        <dbReference type="PIRSR" id="PIRSR000102-3"/>
    </source>
</evidence>
<dbReference type="SUPFAM" id="SSF51735">
    <property type="entry name" value="NAD(P)-binding Rossmann-fold domains"/>
    <property type="match status" value="1"/>
</dbReference>
<accession>A0A1H5PZU5</accession>
<sequence length="300" mass="31404">MGSAFAFHWLASAPAGDLVLVDVDADAVQAQLMDLQHLRGLGARPGVRIGSTEALAEADVVVVAASLSAPAGPDRAAMVTRNAGLLAGLLPNLRLVRPDALVVVATNPVDAITTLVVDSGSLRAEQVLGLSLNDTLRFRAALAQHFGVEIGRVEGWNLGQHGGAQVPVYSAVSVDGRPRSVAPADRPPIDSYLADWFRSYQELRPGRSTGWASAAGIGRMIDTWWNRRPAPLPCSRVLGGEYGLKGVALGVPVDLSGDRPAVVELRLTGAEEAGLLRAGEAVGRAVRALRDAVARERGDA</sequence>
<keyword evidence="3 5" id="KW-0520">NAD</keyword>
<comment type="similarity">
    <text evidence="1">Belongs to the LDH/MDH superfamily. LDH family.</text>
</comment>
<dbReference type="Proteomes" id="UP000181980">
    <property type="component" value="Unassembled WGS sequence"/>
</dbReference>
<dbReference type="InterPro" id="IPR022383">
    <property type="entry name" value="Lactate/malate_DH_C"/>
</dbReference>
<organism evidence="9 10">
    <name type="scientific">Jiangella alba</name>
    <dbReference type="NCBI Taxonomy" id="561176"/>
    <lineage>
        <taxon>Bacteria</taxon>
        <taxon>Bacillati</taxon>
        <taxon>Actinomycetota</taxon>
        <taxon>Actinomycetes</taxon>
        <taxon>Jiangellales</taxon>
        <taxon>Jiangellaceae</taxon>
        <taxon>Jiangella</taxon>
    </lineage>
</organism>
<evidence type="ECO:0000256" key="1">
    <source>
        <dbReference type="ARBA" id="ARBA00006054"/>
    </source>
</evidence>
<feature type="active site" description="Proton acceptor" evidence="4">
    <location>
        <position position="161"/>
    </location>
</feature>
<evidence type="ECO:0000259" key="7">
    <source>
        <dbReference type="Pfam" id="PF00056"/>
    </source>
</evidence>
<evidence type="ECO:0000313" key="9">
    <source>
        <dbReference type="EMBL" id="SEF18721.1"/>
    </source>
</evidence>
<proteinExistence type="inferred from homology"/>
<keyword evidence="10" id="KW-1185">Reference proteome</keyword>
<dbReference type="SUPFAM" id="SSF56327">
    <property type="entry name" value="LDH C-terminal domain-like"/>
    <property type="match status" value="1"/>
</dbReference>
<dbReference type="PIRSF" id="PIRSF000102">
    <property type="entry name" value="Lac_mal_DH"/>
    <property type="match status" value="1"/>
</dbReference>
<dbReference type="EMBL" id="FNUC01000004">
    <property type="protein sequence ID" value="SEF18721.1"/>
    <property type="molecule type" value="Genomic_DNA"/>
</dbReference>
<dbReference type="InterPro" id="IPR015955">
    <property type="entry name" value="Lactate_DH/Glyco_Ohase_4_C"/>
</dbReference>
<gene>
    <name evidence="9" type="ORF">SAMN04488561_6790</name>
</gene>
<evidence type="ECO:0000256" key="2">
    <source>
        <dbReference type="ARBA" id="ARBA00023002"/>
    </source>
</evidence>
<dbReference type="STRING" id="561176.SAMN04488561_6790"/>
<evidence type="ECO:0000256" key="6">
    <source>
        <dbReference type="RuleBase" id="RU003369"/>
    </source>
</evidence>
<name>A0A1H5PZU5_9ACTN</name>
<dbReference type="GO" id="GO:0006089">
    <property type="term" value="P:lactate metabolic process"/>
    <property type="evidence" value="ECO:0007669"/>
    <property type="project" value="TreeGrafter"/>
</dbReference>
<feature type="domain" description="Lactate/malate dehydrogenase N-terminal" evidence="7">
    <location>
        <begin position="2"/>
        <end position="129"/>
    </location>
</feature>
<feature type="binding site" evidence="5">
    <location>
        <position position="82"/>
    </location>
    <ligand>
        <name>NAD(+)</name>
        <dbReference type="ChEBI" id="CHEBI:57540"/>
    </ligand>
</feature>
<evidence type="ECO:0000259" key="8">
    <source>
        <dbReference type="Pfam" id="PF02866"/>
    </source>
</evidence>
<dbReference type="InterPro" id="IPR001557">
    <property type="entry name" value="L-lactate/malate_DH"/>
</dbReference>
<evidence type="ECO:0000313" key="10">
    <source>
        <dbReference type="Proteomes" id="UP000181980"/>
    </source>
</evidence>
<dbReference type="PANTHER" id="PTHR43128">
    <property type="entry name" value="L-2-HYDROXYCARBOXYLATE DEHYDROGENASE (NAD(P)(+))"/>
    <property type="match status" value="1"/>
</dbReference>
<feature type="domain" description="Lactate/malate dehydrogenase C-terminal" evidence="8">
    <location>
        <begin position="134"/>
        <end position="271"/>
    </location>
</feature>
<evidence type="ECO:0000256" key="3">
    <source>
        <dbReference type="ARBA" id="ARBA00023027"/>
    </source>
</evidence>
<dbReference type="PANTHER" id="PTHR43128:SF16">
    <property type="entry name" value="L-LACTATE DEHYDROGENASE"/>
    <property type="match status" value="1"/>
</dbReference>
<dbReference type="Pfam" id="PF02866">
    <property type="entry name" value="Ldh_1_C"/>
    <property type="match status" value="1"/>
</dbReference>
<dbReference type="PRINTS" id="PR00086">
    <property type="entry name" value="LLDHDRGNASE"/>
</dbReference>
<dbReference type="Pfam" id="PF00056">
    <property type="entry name" value="Ldh_1_N"/>
    <property type="match status" value="1"/>
</dbReference>
<evidence type="ECO:0000256" key="4">
    <source>
        <dbReference type="PIRSR" id="PIRSR000102-1"/>
    </source>
</evidence>
<keyword evidence="2 6" id="KW-0560">Oxidoreductase</keyword>
<feature type="binding site" evidence="5">
    <location>
        <position position="22"/>
    </location>
    <ligand>
        <name>NAD(+)</name>
        <dbReference type="ChEBI" id="CHEBI:57540"/>
    </ligand>
</feature>
<dbReference type="Gene3D" id="3.40.50.720">
    <property type="entry name" value="NAD(P)-binding Rossmann-like Domain"/>
    <property type="match status" value="1"/>
</dbReference>
<dbReference type="InterPro" id="IPR036291">
    <property type="entry name" value="NAD(P)-bd_dom_sf"/>
</dbReference>
<reference evidence="10" key="1">
    <citation type="submission" date="2016-10" db="EMBL/GenBank/DDBJ databases">
        <authorList>
            <person name="Varghese N."/>
            <person name="Submissions S."/>
        </authorList>
    </citation>
    <scope>NUCLEOTIDE SEQUENCE [LARGE SCALE GENOMIC DNA]</scope>
    <source>
        <strain evidence="10">DSM 45237</strain>
    </source>
</reference>
<dbReference type="AlphaFoldDB" id="A0A1H5PZU5"/>
<dbReference type="Gene3D" id="3.90.110.10">
    <property type="entry name" value="Lactate dehydrogenase/glycoside hydrolase, family 4, C-terminal"/>
    <property type="match status" value="1"/>
</dbReference>